<reference evidence="2 3" key="1">
    <citation type="submission" date="2018-06" db="EMBL/GenBank/DDBJ databases">
        <title>A transcriptomic atlas of mushroom development highlights an independent origin of complex multicellularity.</title>
        <authorList>
            <consortium name="DOE Joint Genome Institute"/>
            <person name="Krizsan K."/>
            <person name="Almasi E."/>
            <person name="Merenyi Z."/>
            <person name="Sahu N."/>
            <person name="Viragh M."/>
            <person name="Koszo T."/>
            <person name="Mondo S."/>
            <person name="Kiss B."/>
            <person name="Balint B."/>
            <person name="Kues U."/>
            <person name="Barry K."/>
            <person name="Hegedus J.C."/>
            <person name="Henrissat B."/>
            <person name="Johnson J."/>
            <person name="Lipzen A."/>
            <person name="Ohm R."/>
            <person name="Nagy I."/>
            <person name="Pangilinan J."/>
            <person name="Yan J."/>
            <person name="Xiong Y."/>
            <person name="Grigoriev I.V."/>
            <person name="Hibbett D.S."/>
            <person name="Nagy L.G."/>
        </authorList>
    </citation>
    <scope>NUCLEOTIDE SEQUENCE [LARGE SCALE GENOMIC DNA]</scope>
    <source>
        <strain evidence="2 3">SZMC22713</strain>
    </source>
</reference>
<sequence>MQASSSRPMSHNNSFSSSRTMASDSFKPKFPLDPFADMQKPVASREPWTLDVDVLPPLALSRQQRNVIMVIGGVFTLILCPLSS</sequence>
<keyword evidence="3" id="KW-1185">Reference proteome</keyword>
<accession>A0A4Y7QDA9</accession>
<dbReference type="OrthoDB" id="3265311at2759"/>
<dbReference type="Proteomes" id="UP000294933">
    <property type="component" value="Unassembled WGS sequence"/>
</dbReference>
<proteinExistence type="predicted"/>
<evidence type="ECO:0000313" key="2">
    <source>
        <dbReference type="EMBL" id="TDL25208.1"/>
    </source>
</evidence>
<organism evidence="2 3">
    <name type="scientific">Rickenella mellea</name>
    <dbReference type="NCBI Taxonomy" id="50990"/>
    <lineage>
        <taxon>Eukaryota</taxon>
        <taxon>Fungi</taxon>
        <taxon>Dikarya</taxon>
        <taxon>Basidiomycota</taxon>
        <taxon>Agaricomycotina</taxon>
        <taxon>Agaricomycetes</taxon>
        <taxon>Hymenochaetales</taxon>
        <taxon>Rickenellaceae</taxon>
        <taxon>Rickenella</taxon>
    </lineage>
</organism>
<feature type="region of interest" description="Disordered" evidence="1">
    <location>
        <begin position="1"/>
        <end position="23"/>
    </location>
</feature>
<evidence type="ECO:0000313" key="3">
    <source>
        <dbReference type="Proteomes" id="UP000294933"/>
    </source>
</evidence>
<dbReference type="VEuPathDB" id="FungiDB:BD410DRAFT_630958"/>
<evidence type="ECO:0000256" key="1">
    <source>
        <dbReference type="SAM" id="MobiDB-lite"/>
    </source>
</evidence>
<gene>
    <name evidence="2" type="ORF">BD410DRAFT_630958</name>
</gene>
<name>A0A4Y7QDA9_9AGAM</name>
<dbReference type="EMBL" id="ML170164">
    <property type="protein sequence ID" value="TDL25208.1"/>
    <property type="molecule type" value="Genomic_DNA"/>
</dbReference>
<dbReference type="AlphaFoldDB" id="A0A4Y7QDA9"/>
<protein>
    <submittedName>
        <fullName evidence="2">Uncharacterized protein</fullName>
    </submittedName>
</protein>